<accession>A0A2M4B7B3</accession>
<protein>
    <submittedName>
        <fullName evidence="2">Putative secreted protein</fullName>
    </submittedName>
</protein>
<reference evidence="2" key="1">
    <citation type="submission" date="2018-01" db="EMBL/GenBank/DDBJ databases">
        <title>An insight into the sialome of Amazonian anophelines.</title>
        <authorList>
            <person name="Ribeiro J.M."/>
            <person name="Scarpassa V."/>
            <person name="Calvo E."/>
        </authorList>
    </citation>
    <scope>NUCLEOTIDE SEQUENCE</scope>
    <source>
        <tissue evidence="2">Salivary glands</tissue>
    </source>
</reference>
<dbReference type="AlphaFoldDB" id="A0A2M4B7B3"/>
<organism evidence="2">
    <name type="scientific">Anopheles triannulatus</name>
    <dbReference type="NCBI Taxonomy" id="58253"/>
    <lineage>
        <taxon>Eukaryota</taxon>
        <taxon>Metazoa</taxon>
        <taxon>Ecdysozoa</taxon>
        <taxon>Arthropoda</taxon>
        <taxon>Hexapoda</taxon>
        <taxon>Insecta</taxon>
        <taxon>Pterygota</taxon>
        <taxon>Neoptera</taxon>
        <taxon>Endopterygota</taxon>
        <taxon>Diptera</taxon>
        <taxon>Nematocera</taxon>
        <taxon>Culicoidea</taxon>
        <taxon>Culicidae</taxon>
        <taxon>Anophelinae</taxon>
        <taxon>Anopheles</taxon>
    </lineage>
</organism>
<name>A0A2M4B7B3_9DIPT</name>
<evidence type="ECO:0000256" key="1">
    <source>
        <dbReference type="SAM" id="MobiDB-lite"/>
    </source>
</evidence>
<proteinExistence type="predicted"/>
<feature type="region of interest" description="Disordered" evidence="1">
    <location>
        <begin position="55"/>
        <end position="77"/>
    </location>
</feature>
<sequence length="77" mass="8487">MGVFLKWPPVVESCFLISLVPTLFTFPSRMHGLDGVDSLLSESLPPSLLGNMRHPPLIREMNGSRSGNSPRTKPIIN</sequence>
<dbReference type="EMBL" id="GGFK01015387">
    <property type="protein sequence ID" value="MBW48708.1"/>
    <property type="molecule type" value="Transcribed_RNA"/>
</dbReference>
<evidence type="ECO:0000313" key="2">
    <source>
        <dbReference type="EMBL" id="MBW48708.1"/>
    </source>
</evidence>